<feature type="region of interest" description="Disordered" evidence="1">
    <location>
        <begin position="136"/>
        <end position="189"/>
    </location>
</feature>
<feature type="compositionally biased region" description="Basic and acidic residues" evidence="1">
    <location>
        <begin position="158"/>
        <end position="181"/>
    </location>
</feature>
<organism evidence="2 3">
    <name type="scientific">Malassezia cuniculi</name>
    <dbReference type="NCBI Taxonomy" id="948313"/>
    <lineage>
        <taxon>Eukaryota</taxon>
        <taxon>Fungi</taxon>
        <taxon>Dikarya</taxon>
        <taxon>Basidiomycota</taxon>
        <taxon>Ustilaginomycotina</taxon>
        <taxon>Malasseziomycetes</taxon>
        <taxon>Malasseziales</taxon>
        <taxon>Malasseziaceae</taxon>
        <taxon>Malassezia</taxon>
    </lineage>
</organism>
<dbReference type="Proteomes" id="UP001219933">
    <property type="component" value="Chromosome 2"/>
</dbReference>
<evidence type="ECO:0000256" key="1">
    <source>
        <dbReference type="SAM" id="MobiDB-lite"/>
    </source>
</evidence>
<evidence type="ECO:0000313" key="3">
    <source>
        <dbReference type="Proteomes" id="UP001219933"/>
    </source>
</evidence>
<reference evidence="2" key="1">
    <citation type="submission" date="2023-03" db="EMBL/GenBank/DDBJ databases">
        <title>Mating type loci evolution in Malassezia.</title>
        <authorList>
            <person name="Coelho M.A."/>
        </authorList>
    </citation>
    <scope>NUCLEOTIDE SEQUENCE</scope>
    <source>
        <strain evidence="2">CBS 11721</strain>
    </source>
</reference>
<dbReference type="EMBL" id="CP119878">
    <property type="protein sequence ID" value="WFD34310.1"/>
    <property type="molecule type" value="Genomic_DNA"/>
</dbReference>
<accession>A0AAF0ESC1</accession>
<dbReference type="Gene3D" id="6.20.250.70">
    <property type="match status" value="1"/>
</dbReference>
<keyword evidence="3" id="KW-1185">Reference proteome</keyword>
<proteinExistence type="predicted"/>
<name>A0AAF0ESC1_9BASI</name>
<sequence>MPERAFDVPAGYAKAALGPAPRAGRELWVVRVPEEFDVDALDGVTIQVGDEKSLGSVAAGEYTFDLRAAQPATSAVATDSSQLLDMATTRDNQFFDALDMHGAAAELASTMVLVPTDDGTLRLDKKRALRRLYLALRPPAPRPARMPSGGGALGKKTAAKEKKKSSSDERKRKKSESSSDKSRKKRKDK</sequence>
<gene>
    <name evidence="2" type="ORF">MCUN1_001149</name>
</gene>
<protein>
    <submittedName>
        <fullName evidence="2">Uncharacterized protein</fullName>
    </submittedName>
</protein>
<evidence type="ECO:0000313" key="2">
    <source>
        <dbReference type="EMBL" id="WFD34310.1"/>
    </source>
</evidence>
<dbReference type="AlphaFoldDB" id="A0AAF0ESC1"/>